<dbReference type="Proteomes" id="UP000789366">
    <property type="component" value="Unassembled WGS sequence"/>
</dbReference>
<proteinExistence type="predicted"/>
<comment type="caution">
    <text evidence="1">The sequence shown here is derived from an EMBL/GenBank/DDBJ whole genome shotgun (WGS) entry which is preliminary data.</text>
</comment>
<evidence type="ECO:0000313" key="1">
    <source>
        <dbReference type="EMBL" id="CAG8495573.1"/>
    </source>
</evidence>
<evidence type="ECO:0000313" key="2">
    <source>
        <dbReference type="Proteomes" id="UP000789366"/>
    </source>
</evidence>
<feature type="non-terminal residue" evidence="1">
    <location>
        <position position="1"/>
    </location>
</feature>
<organism evidence="1 2">
    <name type="scientific">Cetraspora pellucida</name>
    <dbReference type="NCBI Taxonomy" id="1433469"/>
    <lineage>
        <taxon>Eukaryota</taxon>
        <taxon>Fungi</taxon>
        <taxon>Fungi incertae sedis</taxon>
        <taxon>Mucoromycota</taxon>
        <taxon>Glomeromycotina</taxon>
        <taxon>Glomeromycetes</taxon>
        <taxon>Diversisporales</taxon>
        <taxon>Gigasporaceae</taxon>
        <taxon>Cetraspora</taxon>
    </lineage>
</organism>
<protein>
    <submittedName>
        <fullName evidence="1">15996_t:CDS:1</fullName>
    </submittedName>
</protein>
<dbReference type="EMBL" id="CAJVPW010001944">
    <property type="protein sequence ID" value="CAG8495573.1"/>
    <property type="molecule type" value="Genomic_DNA"/>
</dbReference>
<gene>
    <name evidence="1" type="ORF">SPELUC_LOCUS2763</name>
</gene>
<accession>A0ACA9KY33</accession>
<reference evidence="1" key="1">
    <citation type="submission" date="2021-06" db="EMBL/GenBank/DDBJ databases">
        <authorList>
            <person name="Kallberg Y."/>
            <person name="Tangrot J."/>
            <person name="Rosling A."/>
        </authorList>
    </citation>
    <scope>NUCLEOTIDE SEQUENCE</scope>
    <source>
        <strain evidence="1">28 12/20/2015</strain>
    </source>
</reference>
<sequence length="62" mass="6947">PAKLAKSPNNQFSRKYKLRPSTDLLRVVKIVVGAFVDIDEILTLHSKNKHINSSRGFGILSK</sequence>
<keyword evidence="2" id="KW-1185">Reference proteome</keyword>
<name>A0ACA9KY33_9GLOM</name>